<accession>A0ABM8YIL4</accession>
<evidence type="ECO:0000256" key="2">
    <source>
        <dbReference type="ARBA" id="ARBA00022741"/>
    </source>
</evidence>
<dbReference type="SUPFAM" id="SSF63862">
    <property type="entry name" value="Thiamin pyrophosphokinase, substrate-binding domain"/>
    <property type="match status" value="1"/>
</dbReference>
<proteinExistence type="predicted"/>
<dbReference type="SMART" id="SM00983">
    <property type="entry name" value="TPK_B1_binding"/>
    <property type="match status" value="1"/>
</dbReference>
<keyword evidence="2" id="KW-0547">Nucleotide-binding</keyword>
<keyword evidence="3" id="KW-0418">Kinase</keyword>
<name>A0ABM8YIL4_9BACI</name>
<dbReference type="PANTHER" id="PTHR41299:SF1">
    <property type="entry name" value="THIAMINE PYROPHOSPHOKINASE"/>
    <property type="match status" value="1"/>
</dbReference>
<dbReference type="Pfam" id="PF04263">
    <property type="entry name" value="TPK_catalytic"/>
    <property type="match status" value="1"/>
</dbReference>
<dbReference type="CDD" id="cd07995">
    <property type="entry name" value="TPK"/>
    <property type="match status" value="1"/>
</dbReference>
<dbReference type="InterPro" id="IPR007373">
    <property type="entry name" value="Thiamin_PyroPKinase_B1-bd"/>
</dbReference>
<feature type="domain" description="Thiamin pyrophosphokinase thiamin-binding" evidence="6">
    <location>
        <begin position="140"/>
        <end position="206"/>
    </location>
</feature>
<evidence type="ECO:0000259" key="6">
    <source>
        <dbReference type="SMART" id="SM00983"/>
    </source>
</evidence>
<evidence type="ECO:0000313" key="7">
    <source>
        <dbReference type="EMBL" id="CAG9619752.1"/>
    </source>
</evidence>
<keyword evidence="1 7" id="KW-0808">Transferase</keyword>
<comment type="caution">
    <text evidence="7">The sequence shown here is derived from an EMBL/GenBank/DDBJ whole genome shotgun (WGS) entry which is preliminary data.</text>
</comment>
<reference evidence="7 8" key="1">
    <citation type="submission" date="2021-10" db="EMBL/GenBank/DDBJ databases">
        <authorList>
            <person name="Criscuolo A."/>
        </authorList>
    </citation>
    <scope>NUCLEOTIDE SEQUENCE [LARGE SCALE GENOMIC DNA]</scope>
    <source>
        <strain evidence="8">CIP 111883</strain>
    </source>
</reference>
<dbReference type="GO" id="GO:0004788">
    <property type="term" value="F:thiamine diphosphokinase activity"/>
    <property type="evidence" value="ECO:0007669"/>
    <property type="project" value="UniProtKB-EC"/>
</dbReference>
<dbReference type="InterPro" id="IPR006282">
    <property type="entry name" value="Thi_PPkinase"/>
</dbReference>
<organism evidence="7 8">
    <name type="scientific">Sutcliffiella rhizosphaerae</name>
    <dbReference type="NCBI Taxonomy" id="2880967"/>
    <lineage>
        <taxon>Bacteria</taxon>
        <taxon>Bacillati</taxon>
        <taxon>Bacillota</taxon>
        <taxon>Bacilli</taxon>
        <taxon>Bacillales</taxon>
        <taxon>Bacillaceae</taxon>
        <taxon>Sutcliffiella</taxon>
    </lineage>
</organism>
<dbReference type="EMBL" id="CAKJTJ010000002">
    <property type="protein sequence ID" value="CAG9619752.1"/>
    <property type="molecule type" value="Genomic_DNA"/>
</dbReference>
<dbReference type="SUPFAM" id="SSF63999">
    <property type="entry name" value="Thiamin pyrophosphokinase, catalytic domain"/>
    <property type="match status" value="1"/>
</dbReference>
<dbReference type="Proteomes" id="UP000789833">
    <property type="component" value="Unassembled WGS sequence"/>
</dbReference>
<dbReference type="RefSeq" id="WP_230499687.1">
    <property type="nucleotide sequence ID" value="NZ_CAKJTJ010000002.1"/>
</dbReference>
<dbReference type="EC" id="2.7.6.2" evidence="5"/>
<evidence type="ECO:0000256" key="3">
    <source>
        <dbReference type="ARBA" id="ARBA00022777"/>
    </source>
</evidence>
<dbReference type="Pfam" id="PF04265">
    <property type="entry name" value="TPK_B1_binding"/>
    <property type="match status" value="1"/>
</dbReference>
<dbReference type="InterPro" id="IPR053149">
    <property type="entry name" value="TPK"/>
</dbReference>
<dbReference type="InterPro" id="IPR036759">
    <property type="entry name" value="TPK_catalytic_sf"/>
</dbReference>
<dbReference type="Gene3D" id="3.40.50.10240">
    <property type="entry name" value="Thiamin pyrophosphokinase, catalytic domain"/>
    <property type="match status" value="1"/>
</dbReference>
<dbReference type="NCBIfam" id="TIGR01378">
    <property type="entry name" value="thi_PPkinase"/>
    <property type="match status" value="1"/>
</dbReference>
<sequence length="216" mass="24447">MLIHIMTGGPVDKIPNLNNYKEGALWVGVDSGVNYLLKHQIVPTQAFGDFDSVTESQFNEIKNRLTHLSVFPSEKDETDTEIAINWSLKKNPSLIRVFGATGGRLDHFMGNIQLLLKGLEHGTRIEIHDNQNILYIVKEGSYTLSTHHSFPYVSFLPVSKSVKGITLTGFKFPLENRNIRWGDTLCISNELEMEKGTFSFHEGILMVVRSRDYHPS</sequence>
<protein>
    <recommendedName>
        <fullName evidence="5">Thiamine diphosphokinase</fullName>
        <ecNumber evidence="5">2.7.6.2</ecNumber>
    </recommendedName>
</protein>
<dbReference type="InterPro" id="IPR036371">
    <property type="entry name" value="TPK_B1-bd_sf"/>
</dbReference>
<keyword evidence="8" id="KW-1185">Reference proteome</keyword>
<evidence type="ECO:0000256" key="1">
    <source>
        <dbReference type="ARBA" id="ARBA00022679"/>
    </source>
</evidence>
<keyword evidence="4" id="KW-0067">ATP-binding</keyword>
<evidence type="ECO:0000256" key="5">
    <source>
        <dbReference type="NCBIfam" id="TIGR01378"/>
    </source>
</evidence>
<dbReference type="InterPro" id="IPR007371">
    <property type="entry name" value="TPK_catalytic"/>
</dbReference>
<evidence type="ECO:0000256" key="4">
    <source>
        <dbReference type="ARBA" id="ARBA00022840"/>
    </source>
</evidence>
<dbReference type="PANTHER" id="PTHR41299">
    <property type="entry name" value="THIAMINE PYROPHOSPHOKINASE"/>
    <property type="match status" value="1"/>
</dbReference>
<gene>
    <name evidence="7" type="primary">thiN</name>
    <name evidence="7" type="ORF">BACCIP111883_00520</name>
</gene>
<evidence type="ECO:0000313" key="8">
    <source>
        <dbReference type="Proteomes" id="UP000789833"/>
    </source>
</evidence>